<comment type="pathway">
    <text evidence="1">Cofactor biosynthesis; thiamine diphosphate biosynthesis.</text>
</comment>
<reference evidence="8 11" key="2">
    <citation type="submission" date="2020-08" db="EMBL/GenBank/DDBJ databases">
        <title>Genomic Encyclopedia of Type Strains, Phase IV (KMG-IV): sequencing the most valuable type-strain genomes for metagenomic binning, comparative biology and taxonomic classification.</title>
        <authorList>
            <person name="Goeker M."/>
        </authorList>
    </citation>
    <scope>NUCLEOTIDE SEQUENCE [LARGE SCALE GENOMIC DNA]</scope>
    <source>
        <strain evidence="8 11">DSM 100021</strain>
    </source>
</reference>
<dbReference type="InterPro" id="IPR004399">
    <property type="entry name" value="HMP/HMP-P_kinase_dom"/>
</dbReference>
<dbReference type="Proteomes" id="UP000185598">
    <property type="component" value="Unassembled WGS sequence"/>
</dbReference>
<keyword evidence="6" id="KW-0067">ATP-binding</keyword>
<evidence type="ECO:0000256" key="5">
    <source>
        <dbReference type="ARBA" id="ARBA00022777"/>
    </source>
</evidence>
<evidence type="ECO:0000259" key="7">
    <source>
        <dbReference type="Pfam" id="PF08543"/>
    </source>
</evidence>
<evidence type="ECO:0000313" key="8">
    <source>
        <dbReference type="EMBL" id="MBB4009535.1"/>
    </source>
</evidence>
<sequence>MNDNEAERPVNRVANVLSIAGSDPSGGAGVQADLKAFSALGVYGMAAMTALTAQNTLGVAAVEVLDPAFVARQIETVFADVRVDAVKIGMIANAGIAQAIAAVLAPHPGIPIVLDPVMVAKGGASLLDEAAVGALVGQLLPLARLITPNLPEAAALLGEDEATDRAGMERQAKALLALGAKAVLLKGGHLPGDQSPDLLLTAHSGVWLEGERIATANTHGTGCSLSSAIAAELAKAGGANREDALAGAVARAKTWLTGAVRAAGQLSVGSGHGPVHHFHNLWV</sequence>
<reference evidence="9 10" key="1">
    <citation type="submission" date="2016-09" db="EMBL/GenBank/DDBJ databases">
        <title>Rhizobium oryziradicis sp. nov., isolated from the root of rice.</title>
        <authorList>
            <person name="Zhao J."/>
            <person name="Zhang X."/>
        </authorList>
    </citation>
    <scope>NUCLEOTIDE SEQUENCE [LARGE SCALE GENOMIC DNA]</scope>
    <source>
        <strain evidence="9 10">14971</strain>
    </source>
</reference>
<dbReference type="FunFam" id="3.40.1190.20:FF:000003">
    <property type="entry name" value="Phosphomethylpyrimidine kinase ThiD"/>
    <property type="match status" value="1"/>
</dbReference>
<dbReference type="Gene3D" id="3.40.1190.20">
    <property type="match status" value="1"/>
</dbReference>
<keyword evidence="10" id="KW-1185">Reference proteome</keyword>
<evidence type="ECO:0000256" key="3">
    <source>
        <dbReference type="ARBA" id="ARBA00022679"/>
    </source>
</evidence>
<proteinExistence type="predicted"/>
<dbReference type="EMBL" id="JACIED010000005">
    <property type="protein sequence ID" value="MBB4009535.1"/>
    <property type="molecule type" value="Genomic_DNA"/>
</dbReference>
<dbReference type="STRING" id="887144.BJF91_06770"/>
<evidence type="ECO:0000256" key="4">
    <source>
        <dbReference type="ARBA" id="ARBA00022741"/>
    </source>
</evidence>
<gene>
    <name evidence="9" type="ORF">BJF91_06770</name>
    <name evidence="8" type="ORF">GGQ71_003823</name>
</gene>
<dbReference type="GO" id="GO:0005829">
    <property type="term" value="C:cytosol"/>
    <property type="evidence" value="ECO:0007669"/>
    <property type="project" value="TreeGrafter"/>
</dbReference>
<dbReference type="Pfam" id="PF08543">
    <property type="entry name" value="Phos_pyr_kin"/>
    <property type="match status" value="1"/>
</dbReference>
<keyword evidence="5 9" id="KW-0418">Kinase</keyword>
<protein>
    <recommendedName>
        <fullName evidence="2">hydroxymethylpyrimidine kinase</fullName>
        <ecNumber evidence="2">2.7.1.49</ecNumber>
    </recommendedName>
</protein>
<dbReference type="PANTHER" id="PTHR20858:SF17">
    <property type="entry name" value="HYDROXYMETHYLPYRIMIDINE_PHOSPHOMETHYLPYRIMIDINE KINASE THI20-RELATED"/>
    <property type="match status" value="1"/>
</dbReference>
<evidence type="ECO:0000313" key="9">
    <source>
        <dbReference type="EMBL" id="OLP50933.1"/>
    </source>
</evidence>
<feature type="domain" description="Pyridoxamine kinase/Phosphomethylpyrimidine kinase" evidence="7">
    <location>
        <begin position="23"/>
        <end position="276"/>
    </location>
</feature>
<dbReference type="SUPFAM" id="SSF53613">
    <property type="entry name" value="Ribokinase-like"/>
    <property type="match status" value="1"/>
</dbReference>
<evidence type="ECO:0000313" key="10">
    <source>
        <dbReference type="Proteomes" id="UP000185598"/>
    </source>
</evidence>
<dbReference type="EMBL" id="MKIN01000020">
    <property type="protein sequence ID" value="OLP50933.1"/>
    <property type="molecule type" value="Genomic_DNA"/>
</dbReference>
<accession>A0A1Q9A8M8</accession>
<dbReference type="GO" id="GO:0009228">
    <property type="term" value="P:thiamine biosynthetic process"/>
    <property type="evidence" value="ECO:0007669"/>
    <property type="project" value="InterPro"/>
</dbReference>
<dbReference type="GO" id="GO:0009229">
    <property type="term" value="P:thiamine diphosphate biosynthetic process"/>
    <property type="evidence" value="ECO:0007669"/>
    <property type="project" value="UniProtKB-UniPathway"/>
</dbReference>
<dbReference type="GO" id="GO:0008902">
    <property type="term" value="F:hydroxymethylpyrimidine kinase activity"/>
    <property type="evidence" value="ECO:0007669"/>
    <property type="project" value="UniProtKB-EC"/>
</dbReference>
<keyword evidence="3 8" id="KW-0808">Transferase</keyword>
<dbReference type="InterPro" id="IPR029056">
    <property type="entry name" value="Ribokinase-like"/>
</dbReference>
<dbReference type="UniPathway" id="UPA00060">
    <property type="reaction ID" value="UER00138"/>
</dbReference>
<name>A0A1Q9A8M8_9HYPH</name>
<dbReference type="NCBIfam" id="TIGR00097">
    <property type="entry name" value="HMP-P_kinase"/>
    <property type="match status" value="1"/>
</dbReference>
<dbReference type="PANTHER" id="PTHR20858">
    <property type="entry name" value="PHOSPHOMETHYLPYRIMIDINE KINASE"/>
    <property type="match status" value="1"/>
</dbReference>
<organism evidence="9 10">
    <name type="scientific">Allorhizobium taibaishanense</name>
    <dbReference type="NCBI Taxonomy" id="887144"/>
    <lineage>
        <taxon>Bacteria</taxon>
        <taxon>Pseudomonadati</taxon>
        <taxon>Pseudomonadota</taxon>
        <taxon>Alphaproteobacteria</taxon>
        <taxon>Hyphomicrobiales</taxon>
        <taxon>Rhizobiaceae</taxon>
        <taxon>Rhizobium/Agrobacterium group</taxon>
        <taxon>Allorhizobium</taxon>
    </lineage>
</organism>
<dbReference type="Proteomes" id="UP000544107">
    <property type="component" value="Unassembled WGS sequence"/>
</dbReference>
<evidence type="ECO:0000256" key="1">
    <source>
        <dbReference type="ARBA" id="ARBA00004948"/>
    </source>
</evidence>
<dbReference type="GO" id="GO:0008972">
    <property type="term" value="F:phosphomethylpyrimidine kinase activity"/>
    <property type="evidence" value="ECO:0007669"/>
    <property type="project" value="InterPro"/>
</dbReference>
<dbReference type="OrthoDB" id="9810880at2"/>
<dbReference type="CDD" id="cd01169">
    <property type="entry name" value="HMPP_kinase"/>
    <property type="match status" value="1"/>
</dbReference>
<evidence type="ECO:0000313" key="11">
    <source>
        <dbReference type="Proteomes" id="UP000544107"/>
    </source>
</evidence>
<comment type="caution">
    <text evidence="9">The sequence shown here is derived from an EMBL/GenBank/DDBJ whole genome shotgun (WGS) entry which is preliminary data.</text>
</comment>
<dbReference type="AlphaFoldDB" id="A0A1Q9A8M8"/>
<dbReference type="GO" id="GO:0005524">
    <property type="term" value="F:ATP binding"/>
    <property type="evidence" value="ECO:0007669"/>
    <property type="project" value="UniProtKB-KW"/>
</dbReference>
<dbReference type="InterPro" id="IPR013749">
    <property type="entry name" value="PM/HMP-P_kinase-1"/>
</dbReference>
<dbReference type="EC" id="2.7.1.49" evidence="2"/>
<evidence type="ECO:0000256" key="2">
    <source>
        <dbReference type="ARBA" id="ARBA00012135"/>
    </source>
</evidence>
<keyword evidence="4" id="KW-0547">Nucleotide-binding</keyword>
<dbReference type="RefSeq" id="WP_075613636.1">
    <property type="nucleotide sequence ID" value="NZ_JACIED010000005.1"/>
</dbReference>
<evidence type="ECO:0000256" key="6">
    <source>
        <dbReference type="ARBA" id="ARBA00022840"/>
    </source>
</evidence>